<reference evidence="1 2" key="1">
    <citation type="submission" date="2024-02" db="EMBL/GenBank/DDBJ databases">
        <title>Distribution and functional of Brevundimonas-related endobacteria within Verticillium dahliae.</title>
        <authorList>
            <person name="Zeng H."/>
        </authorList>
    </citation>
    <scope>NUCLEOTIDE SEQUENCE [LARGE SCALE GENOMIC DNA]</scope>
    <source>
        <strain evidence="1 2">TRM 44200</strain>
    </source>
</reference>
<dbReference type="RefSeq" id="WP_269298481.1">
    <property type="nucleotide sequence ID" value="NZ_CP146369.1"/>
</dbReference>
<proteinExistence type="predicted"/>
<dbReference type="Proteomes" id="UP001363460">
    <property type="component" value="Chromosome"/>
</dbReference>
<evidence type="ECO:0000313" key="1">
    <source>
        <dbReference type="EMBL" id="WWT53596.1"/>
    </source>
</evidence>
<organism evidence="1 2">
    <name type="scientific">Brevundimonas olei</name>
    <dbReference type="NCBI Taxonomy" id="657642"/>
    <lineage>
        <taxon>Bacteria</taxon>
        <taxon>Pseudomonadati</taxon>
        <taxon>Pseudomonadota</taxon>
        <taxon>Alphaproteobacteria</taxon>
        <taxon>Caulobacterales</taxon>
        <taxon>Caulobacteraceae</taxon>
        <taxon>Brevundimonas</taxon>
    </lineage>
</organism>
<keyword evidence="2" id="KW-1185">Reference proteome</keyword>
<sequence>MALYDFLVAGLEVDQVHEAEASTDAEARRQGFRFAGDLIKEREILSRESVAFEVRVKTKDGRQICAVNVRLD</sequence>
<gene>
    <name evidence="1" type="ORF">V8J38_10020</name>
</gene>
<protein>
    <submittedName>
        <fullName evidence="1">Uncharacterized protein</fullName>
    </submittedName>
</protein>
<accession>A0ABZ2I7I1</accession>
<name>A0ABZ2I7I1_9CAUL</name>
<evidence type="ECO:0000313" key="2">
    <source>
        <dbReference type="Proteomes" id="UP001363460"/>
    </source>
</evidence>
<dbReference type="EMBL" id="CP146369">
    <property type="protein sequence ID" value="WWT53596.1"/>
    <property type="molecule type" value="Genomic_DNA"/>
</dbReference>